<dbReference type="Gene3D" id="3.20.20.80">
    <property type="entry name" value="Glycosidases"/>
    <property type="match status" value="2"/>
</dbReference>
<name>A0AAV6WYG5_9LAMI</name>
<dbReference type="AlphaFoldDB" id="A0AAV6WYG5"/>
<evidence type="ECO:0000256" key="7">
    <source>
        <dbReference type="SAM" id="MobiDB-lite"/>
    </source>
</evidence>
<feature type="active site" description="Nucleophile" evidence="4">
    <location>
        <position position="474"/>
    </location>
</feature>
<sequence length="678" mass="77126">MSQCNGKPATEVENEFSKISRKDFPEGFVFGTGTSAYQHEGGAMKGGRGIRKISDGSNGNTAVDMYTKYKEDIKMMKSIGFDAYRFSISWPRILPGGKRCLGVNQEGIDFYNDIINTLLANGIEPYVTLFHWDLPYVLEKDYGGFLGEEIVKDFREFAELCFWEFGDRVKNWITLNEPWTYCIQGYVQCVFPPGNKDSASTASPSPSVEALKSTMTSLFINPDGDKNIGKNSITYRGSKMENPLVDTLSLIAANMKNPLVSLIAAINTDDTTESNNNDESKPVPESAVKDVYTVARNLLLAHAEAVQSYRNKFKEHQKGQIGITLVSHWFKALNDTEVDKAAAKRALDFMLGWFLEPVLTGQYPQNMIKCVPKENLEQFTEKESELLKGSLDFLGLNYYTARYAANDPNPSYKKGYYFDGKVAFSEKKVGEEKPIGIVPPDGIFWLNIVPWGIYKLLKRIKETYKNVPAIYITENGVAETDHKRTAYEACADETRVNYHRDHLGYVLKAINEKKVDVKGYFAWSWCDNFEWDQGYGPRFGLIYIDYMNNLKRYPKHSAMWFAEFLARKTIMPAAKSPDEKNEKKPEAKESEEKHEAKESEEKPEAKESEKKPEAKESEEKPEAKESEEKPEAKESEEKHEAKESEEKPEAKESEKKPEAKESEEKHEAKESEEKPEAK</sequence>
<dbReference type="EMBL" id="WHWC01000010">
    <property type="protein sequence ID" value="KAG8375749.1"/>
    <property type="molecule type" value="Genomic_DNA"/>
</dbReference>
<evidence type="ECO:0000313" key="8">
    <source>
        <dbReference type="EMBL" id="KAG8375749.1"/>
    </source>
</evidence>
<keyword evidence="9" id="KW-1185">Reference proteome</keyword>
<dbReference type="PROSITE" id="PS00572">
    <property type="entry name" value="GLYCOSYL_HYDROL_F1_1"/>
    <property type="match status" value="1"/>
</dbReference>
<dbReference type="GO" id="GO:0008422">
    <property type="term" value="F:beta-glucosidase activity"/>
    <property type="evidence" value="ECO:0007669"/>
    <property type="project" value="UniProtKB-ARBA"/>
</dbReference>
<keyword evidence="3 6" id="KW-0326">Glycosidase</keyword>
<evidence type="ECO:0000256" key="4">
    <source>
        <dbReference type="PROSITE-ProRule" id="PRU10055"/>
    </source>
</evidence>
<comment type="similarity">
    <text evidence="1 5">Belongs to the glycosyl hydrolase 1 family.</text>
</comment>
<evidence type="ECO:0000256" key="2">
    <source>
        <dbReference type="ARBA" id="ARBA00022801"/>
    </source>
</evidence>
<accession>A0AAV6WYG5</accession>
<dbReference type="SUPFAM" id="SSF51445">
    <property type="entry name" value="(Trans)glycosidases"/>
    <property type="match status" value="1"/>
</dbReference>
<dbReference type="InterPro" id="IPR017853">
    <property type="entry name" value="GH"/>
</dbReference>
<protein>
    <recommendedName>
        <fullName evidence="10">Beta-glucosidase</fullName>
    </recommendedName>
</protein>
<dbReference type="PRINTS" id="PR00131">
    <property type="entry name" value="GLHYDRLASE1"/>
</dbReference>
<gene>
    <name evidence="8" type="ORF">BUALT_Bualt10G0132700</name>
</gene>
<evidence type="ECO:0000256" key="6">
    <source>
        <dbReference type="RuleBase" id="RU004468"/>
    </source>
</evidence>
<keyword evidence="2 6" id="KW-0378">Hydrolase</keyword>
<dbReference type="InterPro" id="IPR001360">
    <property type="entry name" value="Glyco_hydro_1"/>
</dbReference>
<comment type="caution">
    <text evidence="8">The sequence shown here is derived from an EMBL/GenBank/DDBJ whole genome shotgun (WGS) entry which is preliminary data.</text>
</comment>
<proteinExistence type="inferred from homology"/>
<dbReference type="InterPro" id="IPR033132">
    <property type="entry name" value="GH_1_N_CS"/>
</dbReference>
<evidence type="ECO:0008006" key="10">
    <source>
        <dbReference type="Google" id="ProtNLM"/>
    </source>
</evidence>
<dbReference type="InterPro" id="IPR018120">
    <property type="entry name" value="Glyco_hydro_1_AS"/>
</dbReference>
<reference evidence="8" key="1">
    <citation type="submission" date="2019-10" db="EMBL/GenBank/DDBJ databases">
        <authorList>
            <person name="Zhang R."/>
            <person name="Pan Y."/>
            <person name="Wang J."/>
            <person name="Ma R."/>
            <person name="Yu S."/>
        </authorList>
    </citation>
    <scope>NUCLEOTIDE SEQUENCE</scope>
    <source>
        <strain evidence="8">LA-IB0</strain>
        <tissue evidence="8">Leaf</tissue>
    </source>
</reference>
<dbReference type="PANTHER" id="PTHR10353:SF137">
    <property type="entry name" value="MYROSINASE 3-RELATED"/>
    <property type="match status" value="1"/>
</dbReference>
<feature type="region of interest" description="Disordered" evidence="7">
    <location>
        <begin position="575"/>
        <end position="678"/>
    </location>
</feature>
<evidence type="ECO:0000256" key="5">
    <source>
        <dbReference type="RuleBase" id="RU003690"/>
    </source>
</evidence>
<evidence type="ECO:0000256" key="1">
    <source>
        <dbReference type="ARBA" id="ARBA00010838"/>
    </source>
</evidence>
<evidence type="ECO:0000313" key="9">
    <source>
        <dbReference type="Proteomes" id="UP000826271"/>
    </source>
</evidence>
<dbReference type="GO" id="GO:0005975">
    <property type="term" value="P:carbohydrate metabolic process"/>
    <property type="evidence" value="ECO:0007669"/>
    <property type="project" value="InterPro"/>
</dbReference>
<dbReference type="Proteomes" id="UP000826271">
    <property type="component" value="Unassembled WGS sequence"/>
</dbReference>
<evidence type="ECO:0000256" key="3">
    <source>
        <dbReference type="ARBA" id="ARBA00023295"/>
    </source>
</evidence>
<feature type="compositionally biased region" description="Basic and acidic residues" evidence="7">
    <location>
        <begin position="576"/>
        <end position="678"/>
    </location>
</feature>
<dbReference type="Pfam" id="PF00232">
    <property type="entry name" value="Glyco_hydro_1"/>
    <property type="match status" value="2"/>
</dbReference>
<dbReference type="PANTHER" id="PTHR10353">
    <property type="entry name" value="GLYCOSYL HYDROLASE"/>
    <property type="match status" value="1"/>
</dbReference>
<organism evidence="8 9">
    <name type="scientific">Buddleja alternifolia</name>
    <dbReference type="NCBI Taxonomy" id="168488"/>
    <lineage>
        <taxon>Eukaryota</taxon>
        <taxon>Viridiplantae</taxon>
        <taxon>Streptophyta</taxon>
        <taxon>Embryophyta</taxon>
        <taxon>Tracheophyta</taxon>
        <taxon>Spermatophyta</taxon>
        <taxon>Magnoliopsida</taxon>
        <taxon>eudicotyledons</taxon>
        <taxon>Gunneridae</taxon>
        <taxon>Pentapetalae</taxon>
        <taxon>asterids</taxon>
        <taxon>lamiids</taxon>
        <taxon>Lamiales</taxon>
        <taxon>Scrophulariaceae</taxon>
        <taxon>Buddlejeae</taxon>
        <taxon>Buddleja</taxon>
    </lineage>
</organism>
<dbReference type="PROSITE" id="PS00653">
    <property type="entry name" value="GLYCOSYL_HYDROL_F1_2"/>
    <property type="match status" value="1"/>
</dbReference>